<name>A0A7R9IH17_9NEOP</name>
<accession>A0A7R9IH17</accession>
<reference evidence="2" key="1">
    <citation type="submission" date="2020-11" db="EMBL/GenBank/DDBJ databases">
        <authorList>
            <person name="Tran Van P."/>
        </authorList>
    </citation>
    <scope>NUCLEOTIDE SEQUENCE</scope>
</reference>
<evidence type="ECO:0000313" key="2">
    <source>
        <dbReference type="EMBL" id="CAD7458305.1"/>
    </source>
</evidence>
<sequence>MEVSAQTSGPVKVEPEDICVEPDLAVCISKKIKDESGADAENPSTTASDKISTTKHLEQDTTLNTEKHKSDLSDDVEVINDKKDRFQCVQCDRITGNIMKSQGSDDIGSLITFLLDKSQTRITFKGR</sequence>
<evidence type="ECO:0000256" key="1">
    <source>
        <dbReference type="SAM" id="MobiDB-lite"/>
    </source>
</evidence>
<protein>
    <submittedName>
        <fullName evidence="2">Uncharacterized protein</fullName>
    </submittedName>
</protein>
<gene>
    <name evidence="2" type="ORF">TTEB3V08_LOCUS6288</name>
</gene>
<dbReference type="AlphaFoldDB" id="A0A7R9IH17"/>
<proteinExistence type="predicted"/>
<feature type="compositionally biased region" description="Basic and acidic residues" evidence="1">
    <location>
        <begin position="55"/>
        <end position="69"/>
    </location>
</feature>
<dbReference type="EMBL" id="OE002190">
    <property type="protein sequence ID" value="CAD7458305.1"/>
    <property type="molecule type" value="Genomic_DNA"/>
</dbReference>
<feature type="compositionally biased region" description="Polar residues" evidence="1">
    <location>
        <begin position="42"/>
        <end position="51"/>
    </location>
</feature>
<feature type="region of interest" description="Disordered" evidence="1">
    <location>
        <begin position="35"/>
        <end position="69"/>
    </location>
</feature>
<organism evidence="2">
    <name type="scientific">Timema tahoe</name>
    <dbReference type="NCBI Taxonomy" id="61484"/>
    <lineage>
        <taxon>Eukaryota</taxon>
        <taxon>Metazoa</taxon>
        <taxon>Ecdysozoa</taxon>
        <taxon>Arthropoda</taxon>
        <taxon>Hexapoda</taxon>
        <taxon>Insecta</taxon>
        <taxon>Pterygota</taxon>
        <taxon>Neoptera</taxon>
        <taxon>Polyneoptera</taxon>
        <taxon>Phasmatodea</taxon>
        <taxon>Timematodea</taxon>
        <taxon>Timematoidea</taxon>
        <taxon>Timematidae</taxon>
        <taxon>Timema</taxon>
    </lineage>
</organism>